<dbReference type="Proteomes" id="UP000273516">
    <property type="component" value="Unassembled WGS sequence"/>
</dbReference>
<dbReference type="EMBL" id="QOKZ01000001">
    <property type="protein sequence ID" value="RMC37902.1"/>
    <property type="molecule type" value="Genomic_DNA"/>
</dbReference>
<proteinExistence type="predicted"/>
<sequence>MNSMTGNAGELLRQWRQRRRLSQLALASEADISQRHLSFLESGRSRPSREMVLHLGERLQIPLRERNMILIAAGHAPHYPHRGLDAPELSGVRRMIESVLHGHLPHPALAVDRHWMLISANSAARNLMARAAPHLLEGEVNVLRLSLHPEGLAPRILNLAEWRSHLLARLEHDIRQSADARLIALRDELAGFPFPVSTEPARSDPAREGRIAVPLRLKSDAGPLAFLSTTTVFGTATDVTLSEVTIEAFFPADDKTACAMRQFGG</sequence>
<dbReference type="Gene3D" id="1.10.260.40">
    <property type="entry name" value="lambda repressor-like DNA-binding domains"/>
    <property type="match status" value="1"/>
</dbReference>
<evidence type="ECO:0000313" key="3">
    <source>
        <dbReference type="Proteomes" id="UP000273516"/>
    </source>
</evidence>
<dbReference type="GO" id="GO:0003677">
    <property type="term" value="F:DNA binding"/>
    <property type="evidence" value="ECO:0007669"/>
    <property type="project" value="InterPro"/>
</dbReference>
<dbReference type="CDD" id="cd00093">
    <property type="entry name" value="HTH_XRE"/>
    <property type="match status" value="1"/>
</dbReference>
<dbReference type="PANTHER" id="PTHR35010:SF4">
    <property type="entry name" value="BLL5781 PROTEIN"/>
    <property type="match status" value="1"/>
</dbReference>
<feature type="domain" description="HTH cro/C1-type" evidence="1">
    <location>
        <begin position="12"/>
        <end position="66"/>
    </location>
</feature>
<name>A0A3M0MJF6_9RHOB</name>
<accession>A0A3M0MJF6</accession>
<reference evidence="2 3" key="1">
    <citation type="submission" date="2018-07" db="EMBL/GenBank/DDBJ databases">
        <authorList>
            <person name="Zhang Y."/>
            <person name="Wang L."/>
            <person name="Ma S."/>
        </authorList>
    </citation>
    <scope>NUCLEOTIDE SEQUENCE [LARGE SCALE GENOMIC DNA]</scope>
    <source>
        <strain evidence="2 3">4-2</strain>
    </source>
</reference>
<protein>
    <submittedName>
        <fullName evidence="2">XRE family transcriptional regulator</fullName>
    </submittedName>
</protein>
<gene>
    <name evidence="2" type="ORF">C9E81_04015</name>
</gene>
<dbReference type="Pfam" id="PF01381">
    <property type="entry name" value="HTH_3"/>
    <property type="match status" value="1"/>
</dbReference>
<dbReference type="Pfam" id="PF17765">
    <property type="entry name" value="MLTR_LBD"/>
    <property type="match status" value="1"/>
</dbReference>
<dbReference type="InterPro" id="IPR041413">
    <property type="entry name" value="MLTR_LBD"/>
</dbReference>
<dbReference type="Gene3D" id="3.30.450.180">
    <property type="match status" value="1"/>
</dbReference>
<dbReference type="PANTHER" id="PTHR35010">
    <property type="entry name" value="BLL4672 PROTEIN-RELATED"/>
    <property type="match status" value="1"/>
</dbReference>
<dbReference type="InterPro" id="IPR010982">
    <property type="entry name" value="Lambda_DNA-bd_dom_sf"/>
</dbReference>
<dbReference type="PROSITE" id="PS50943">
    <property type="entry name" value="HTH_CROC1"/>
    <property type="match status" value="1"/>
</dbReference>
<dbReference type="SUPFAM" id="SSF47413">
    <property type="entry name" value="lambda repressor-like DNA-binding domains"/>
    <property type="match status" value="1"/>
</dbReference>
<dbReference type="AlphaFoldDB" id="A0A3M0MJF6"/>
<evidence type="ECO:0000313" key="2">
    <source>
        <dbReference type="EMBL" id="RMC37902.1"/>
    </source>
</evidence>
<dbReference type="RefSeq" id="WP_122110985.1">
    <property type="nucleotide sequence ID" value="NZ_QOKZ01000001.1"/>
</dbReference>
<dbReference type="SMART" id="SM00530">
    <property type="entry name" value="HTH_XRE"/>
    <property type="match status" value="1"/>
</dbReference>
<keyword evidence="3" id="KW-1185">Reference proteome</keyword>
<organism evidence="2 3">
    <name type="scientific">Paracoccus alkanivorans</name>
    <dbReference type="NCBI Taxonomy" id="2116655"/>
    <lineage>
        <taxon>Bacteria</taxon>
        <taxon>Pseudomonadati</taxon>
        <taxon>Pseudomonadota</taxon>
        <taxon>Alphaproteobacteria</taxon>
        <taxon>Rhodobacterales</taxon>
        <taxon>Paracoccaceae</taxon>
        <taxon>Paracoccus</taxon>
    </lineage>
</organism>
<dbReference type="OrthoDB" id="9785973at2"/>
<comment type="caution">
    <text evidence="2">The sequence shown here is derived from an EMBL/GenBank/DDBJ whole genome shotgun (WGS) entry which is preliminary data.</text>
</comment>
<dbReference type="InterPro" id="IPR001387">
    <property type="entry name" value="Cro/C1-type_HTH"/>
</dbReference>
<evidence type="ECO:0000259" key="1">
    <source>
        <dbReference type="PROSITE" id="PS50943"/>
    </source>
</evidence>